<sequence>MTPNVLNPDPATGDGLVIMARGLGIERLLSTIIQIHTDPHTLVLLVNLSLADFDRLKQSVCDAAEAIGVLSEADGGCIRPDLFVFVNSEISSVKRSELYLAGGVLAVTSQILVLDILNKVLPTHLVTGILVNNAHQVRDVSTEAFILRLYRDENKVGFIKAFSENPEAFVGGFATLERTMKVLYLRSVYFWPRFHVLVKESLDTNGSVELVELRIPMTKRMKEIQAAILDCLHECLLEVKRLNPTLETEEFKLENALFKSFDTTIRIQLDPIWHRVSTKTKQLVNDLHVLRQLLSYLVSYDAVTFYSFLETIMTANAAATTSIYKRGAVESPWLLLDAAHTVFSMGKERVYKQLPSTNESQQGPLNGILSNIEPVLEEQPKWRAIVEVLKEVLKEREKIGNVGNILIILTGDRACRQIRSIIENMGSSTTVSPDTVKNQKSADGKSSRSKASHRMFSSIGSEQLMNHFFQNYLRWKKNMPDVSKTLQDGSALSTTTQNNSAIQPSKPHGFANRQEISSNGRNAPANKRRRVKGSSLATNSSAALYQSLDLLGQPTAATFAMEAEHNIGDTDPLPKQSSSPLSYVHVHAYAASAKVFNGDDSHLLEQLKPRWIIMYDPDVAFVRRVELYKAIHCNSEVKVYFLVYDNSVEEQRYLTSIRREKEAFEKLINQKATMAIPIDQDGRVSTDPEELFWKNVDTRNAGGLRRAPSKPYQIIVDVREFRSPLPSLIHAKHIRLEPHTLEVGDYILSPRMCVERKSISDLVSSLKNGRLYNQCEAMCLHYDLPILLIEFEQNRSFSTLSSSEVFGSDISSNDLNSRISLLCLTFPKIGVIWSSSANATAEIFAELKAGEEEPVAADAIKVGVDTKEAIDSAYNIIPSDVLAALPGISTKTYRSVMRNVDNLRQLTEMSCKAMQDMLGLEDGQRLYDFVNTNPSKRGKMVI</sequence>
<feature type="region of interest" description="Disordered" evidence="10">
    <location>
        <begin position="427"/>
        <end position="453"/>
    </location>
</feature>
<dbReference type="OrthoDB" id="361020at2759"/>
<reference evidence="12 13" key="1">
    <citation type="submission" date="2009-12" db="EMBL/GenBank/DDBJ databases">
        <title>The draft genome of Batrachochytrium dendrobatidis.</title>
        <authorList>
            <consortium name="US DOE Joint Genome Institute (JGI-PGF)"/>
            <person name="Kuo A."/>
            <person name="Salamov A."/>
            <person name="Schmutz J."/>
            <person name="Lucas S."/>
            <person name="Pitluck S."/>
            <person name="Rosenblum E."/>
            <person name="Stajich J."/>
            <person name="Eisen M."/>
            <person name="Grigoriev I.V."/>
        </authorList>
    </citation>
    <scope>NUCLEOTIDE SEQUENCE [LARGE SCALE GENOMIC DNA]</scope>
    <source>
        <strain evidence="13">JAM81 / FGSC 10211</strain>
    </source>
</reference>
<dbReference type="GO" id="GO:0000014">
    <property type="term" value="F:single-stranded DNA endodeoxyribonuclease activity"/>
    <property type="evidence" value="ECO:0000318"/>
    <property type="project" value="GO_Central"/>
</dbReference>
<feature type="compositionally biased region" description="Polar residues" evidence="10">
    <location>
        <begin position="491"/>
        <end position="503"/>
    </location>
</feature>
<dbReference type="InterPro" id="IPR047520">
    <property type="entry name" value="XPF_nuclease"/>
</dbReference>
<feature type="domain" description="ERCC4" evidence="11">
    <location>
        <begin position="713"/>
        <end position="793"/>
    </location>
</feature>
<dbReference type="EMBL" id="GL882898">
    <property type="protein sequence ID" value="EGF76253.1"/>
    <property type="molecule type" value="Genomic_DNA"/>
</dbReference>
<dbReference type="NCBIfam" id="TIGR00596">
    <property type="entry name" value="rad1"/>
    <property type="match status" value="1"/>
</dbReference>
<evidence type="ECO:0000256" key="1">
    <source>
        <dbReference type="ARBA" id="ARBA00004123"/>
    </source>
</evidence>
<keyword evidence="5" id="KW-0227">DNA damage</keyword>
<dbReference type="CDD" id="cd20078">
    <property type="entry name" value="XPF_nuclease_XPF_euk"/>
    <property type="match status" value="1"/>
</dbReference>
<evidence type="ECO:0000256" key="4">
    <source>
        <dbReference type="ARBA" id="ARBA00022759"/>
    </source>
</evidence>
<protein>
    <recommendedName>
        <fullName evidence="11">ERCC4 domain-containing protein</fullName>
    </recommendedName>
</protein>
<name>F4PEQ8_BATDJ</name>
<dbReference type="Gene3D" id="1.10.150.20">
    <property type="entry name" value="5' to 3' exonuclease, C-terminal subdomain"/>
    <property type="match status" value="1"/>
</dbReference>
<evidence type="ECO:0000256" key="5">
    <source>
        <dbReference type="ARBA" id="ARBA00022763"/>
    </source>
</evidence>
<keyword evidence="9" id="KW-0539">Nucleus</keyword>
<dbReference type="InterPro" id="IPR006167">
    <property type="entry name" value="XPF"/>
</dbReference>
<dbReference type="GO" id="GO:1901255">
    <property type="term" value="P:nucleotide-excision repair involved in interstrand cross-link repair"/>
    <property type="evidence" value="ECO:0000318"/>
    <property type="project" value="GO_Central"/>
</dbReference>
<dbReference type="Gene3D" id="3.40.50.10130">
    <property type="match status" value="1"/>
</dbReference>
<evidence type="ECO:0000256" key="7">
    <source>
        <dbReference type="ARBA" id="ARBA00023125"/>
    </source>
</evidence>
<dbReference type="Pfam" id="PF02732">
    <property type="entry name" value="ERCC4"/>
    <property type="match status" value="1"/>
</dbReference>
<gene>
    <name evidence="12" type="ORF">BATDEDRAFT_30944</name>
</gene>
<keyword evidence="4" id="KW-0255">Endonuclease</keyword>
<evidence type="ECO:0000259" key="11">
    <source>
        <dbReference type="SMART" id="SM00891"/>
    </source>
</evidence>
<evidence type="ECO:0000313" key="13">
    <source>
        <dbReference type="Proteomes" id="UP000007241"/>
    </source>
</evidence>
<dbReference type="GO" id="GO:0000110">
    <property type="term" value="C:nucleotide-excision repair factor 1 complex"/>
    <property type="evidence" value="ECO:0000318"/>
    <property type="project" value="GO_Central"/>
</dbReference>
<dbReference type="GO" id="GO:0000712">
    <property type="term" value="P:resolution of meiotic recombination intermediates"/>
    <property type="evidence" value="ECO:0000318"/>
    <property type="project" value="GO_Central"/>
</dbReference>
<evidence type="ECO:0000256" key="2">
    <source>
        <dbReference type="ARBA" id="ARBA00010015"/>
    </source>
</evidence>
<dbReference type="InParanoid" id="F4PEQ8"/>
<dbReference type="GO" id="GO:0003684">
    <property type="term" value="F:damaged DNA binding"/>
    <property type="evidence" value="ECO:0000318"/>
    <property type="project" value="GO_Central"/>
</dbReference>
<dbReference type="SUPFAM" id="SSF52980">
    <property type="entry name" value="Restriction endonuclease-like"/>
    <property type="match status" value="1"/>
</dbReference>
<keyword evidence="8" id="KW-0234">DNA repair</keyword>
<dbReference type="STRING" id="684364.F4PEQ8"/>
<proteinExistence type="inferred from homology"/>
<dbReference type="AlphaFoldDB" id="F4PEQ8"/>
<dbReference type="FunCoup" id="F4PEQ8">
    <property type="interactions" value="594"/>
</dbReference>
<dbReference type="SUPFAM" id="SSF47781">
    <property type="entry name" value="RuvA domain 2-like"/>
    <property type="match status" value="1"/>
</dbReference>
<keyword evidence="6" id="KW-0378">Hydrolase</keyword>
<evidence type="ECO:0000256" key="8">
    <source>
        <dbReference type="ARBA" id="ARBA00023204"/>
    </source>
</evidence>
<dbReference type="Proteomes" id="UP000007241">
    <property type="component" value="Unassembled WGS sequence"/>
</dbReference>
<evidence type="ECO:0000256" key="10">
    <source>
        <dbReference type="SAM" id="MobiDB-lite"/>
    </source>
</evidence>
<dbReference type="SMART" id="SM00891">
    <property type="entry name" value="ERCC4"/>
    <property type="match status" value="1"/>
</dbReference>
<dbReference type="PANTHER" id="PTHR10150">
    <property type="entry name" value="DNA REPAIR ENDONUCLEASE XPF"/>
    <property type="match status" value="1"/>
</dbReference>
<comment type="similarity">
    <text evidence="2">Belongs to the XPF family.</text>
</comment>
<dbReference type="GeneID" id="18240002"/>
<keyword evidence="13" id="KW-1185">Reference proteome</keyword>
<keyword evidence="7" id="KW-0238">DNA-binding</keyword>
<keyword evidence="3" id="KW-0540">Nuclease</keyword>
<dbReference type="FunFam" id="3.40.50.10130:FF:000002">
    <property type="entry name" value="DNA repair endonuclease XPF"/>
    <property type="match status" value="1"/>
</dbReference>
<dbReference type="InterPro" id="IPR006166">
    <property type="entry name" value="ERCC4_domain"/>
</dbReference>
<dbReference type="RefSeq" id="XP_006683073.1">
    <property type="nucleotide sequence ID" value="XM_006683010.1"/>
</dbReference>
<evidence type="ECO:0000256" key="9">
    <source>
        <dbReference type="ARBA" id="ARBA00023242"/>
    </source>
</evidence>
<dbReference type="GO" id="GO:0000724">
    <property type="term" value="P:double-strand break repair via homologous recombination"/>
    <property type="evidence" value="ECO:0000318"/>
    <property type="project" value="GO_Central"/>
</dbReference>
<organism evidence="12 13">
    <name type="scientific">Batrachochytrium dendrobatidis (strain JAM81 / FGSC 10211)</name>
    <name type="common">Frog chytrid fungus</name>
    <dbReference type="NCBI Taxonomy" id="684364"/>
    <lineage>
        <taxon>Eukaryota</taxon>
        <taxon>Fungi</taxon>
        <taxon>Fungi incertae sedis</taxon>
        <taxon>Chytridiomycota</taxon>
        <taxon>Chytridiomycota incertae sedis</taxon>
        <taxon>Chytridiomycetes</taxon>
        <taxon>Rhizophydiales</taxon>
        <taxon>Rhizophydiales incertae sedis</taxon>
        <taxon>Batrachochytrium</taxon>
    </lineage>
</organism>
<dbReference type="PANTHER" id="PTHR10150:SF0">
    <property type="entry name" value="DNA REPAIR ENDONUCLEASE XPF"/>
    <property type="match status" value="1"/>
</dbReference>
<dbReference type="GO" id="GO:0003697">
    <property type="term" value="F:single-stranded DNA binding"/>
    <property type="evidence" value="ECO:0000318"/>
    <property type="project" value="GO_Central"/>
</dbReference>
<feature type="region of interest" description="Disordered" evidence="10">
    <location>
        <begin position="491"/>
        <end position="535"/>
    </location>
</feature>
<comment type="subcellular location">
    <subcellularLocation>
        <location evidence="1">Nucleus</location>
    </subcellularLocation>
</comment>
<dbReference type="InterPro" id="IPR010994">
    <property type="entry name" value="RuvA_2-like"/>
</dbReference>
<feature type="compositionally biased region" description="Polar residues" evidence="10">
    <location>
        <begin position="427"/>
        <end position="439"/>
    </location>
</feature>
<evidence type="ECO:0000256" key="3">
    <source>
        <dbReference type="ARBA" id="ARBA00022722"/>
    </source>
</evidence>
<evidence type="ECO:0000313" key="12">
    <source>
        <dbReference type="EMBL" id="EGF76253.1"/>
    </source>
</evidence>
<accession>F4PEQ8</accession>
<dbReference type="OMA" id="THILDIM"/>
<dbReference type="InterPro" id="IPR011335">
    <property type="entry name" value="Restrct_endonuc-II-like"/>
</dbReference>
<dbReference type="HOGENOM" id="CLU_002265_2_0_1"/>
<evidence type="ECO:0000256" key="6">
    <source>
        <dbReference type="ARBA" id="ARBA00022801"/>
    </source>
</evidence>